<comment type="similarity">
    <text evidence="2">Belongs to the NAD(P)-dependent epimerase/dehydratase family. Dihydroflavonol-4-reductase subfamily.</text>
</comment>
<dbReference type="SUPFAM" id="SSF51735">
    <property type="entry name" value="NAD(P)-binding Rossmann-fold domains"/>
    <property type="match status" value="1"/>
</dbReference>
<evidence type="ECO:0000259" key="3">
    <source>
        <dbReference type="Pfam" id="PF01370"/>
    </source>
</evidence>
<dbReference type="InterPro" id="IPR001509">
    <property type="entry name" value="Epimerase_deHydtase"/>
</dbReference>
<name>A0A9P6D431_9AGAR</name>
<keyword evidence="5" id="KW-1185">Reference proteome</keyword>
<proteinExistence type="inferred from homology"/>
<dbReference type="Gene3D" id="3.40.50.720">
    <property type="entry name" value="NAD(P)-binding Rossmann-like Domain"/>
    <property type="match status" value="1"/>
</dbReference>
<dbReference type="OrthoDB" id="2735536at2759"/>
<protein>
    <submittedName>
        <fullName evidence="4">NAD(P)-binding protein</fullName>
    </submittedName>
</protein>
<evidence type="ECO:0000256" key="1">
    <source>
        <dbReference type="ARBA" id="ARBA00023002"/>
    </source>
</evidence>
<evidence type="ECO:0000313" key="5">
    <source>
        <dbReference type="Proteomes" id="UP000807469"/>
    </source>
</evidence>
<accession>A0A9P6D431</accession>
<dbReference type="EMBL" id="MU155168">
    <property type="protein sequence ID" value="KAF9482243.1"/>
    <property type="molecule type" value="Genomic_DNA"/>
</dbReference>
<feature type="domain" description="NAD-dependent epimerase/dehydratase" evidence="3">
    <location>
        <begin position="5"/>
        <end position="179"/>
    </location>
</feature>
<dbReference type="PANTHER" id="PTHR10366">
    <property type="entry name" value="NAD DEPENDENT EPIMERASE/DEHYDRATASE"/>
    <property type="match status" value="1"/>
</dbReference>
<gene>
    <name evidence="4" type="ORF">BDN70DRAFT_991308</name>
</gene>
<dbReference type="InterPro" id="IPR050425">
    <property type="entry name" value="NAD(P)_dehydrat-like"/>
</dbReference>
<keyword evidence="1" id="KW-0560">Oxidoreductase</keyword>
<dbReference type="AlphaFoldDB" id="A0A9P6D431"/>
<reference evidence="4" key="1">
    <citation type="submission" date="2020-11" db="EMBL/GenBank/DDBJ databases">
        <authorList>
            <consortium name="DOE Joint Genome Institute"/>
            <person name="Ahrendt S."/>
            <person name="Riley R."/>
            <person name="Andreopoulos W."/>
            <person name="Labutti K."/>
            <person name="Pangilinan J."/>
            <person name="Ruiz-Duenas F.J."/>
            <person name="Barrasa J.M."/>
            <person name="Sanchez-Garcia M."/>
            <person name="Camarero S."/>
            <person name="Miyauchi S."/>
            <person name="Serrano A."/>
            <person name="Linde D."/>
            <person name="Babiker R."/>
            <person name="Drula E."/>
            <person name="Ayuso-Fernandez I."/>
            <person name="Pacheco R."/>
            <person name="Padilla G."/>
            <person name="Ferreira P."/>
            <person name="Barriuso J."/>
            <person name="Kellner H."/>
            <person name="Castanera R."/>
            <person name="Alfaro M."/>
            <person name="Ramirez L."/>
            <person name="Pisabarro A.G."/>
            <person name="Kuo A."/>
            <person name="Tritt A."/>
            <person name="Lipzen A."/>
            <person name="He G."/>
            <person name="Yan M."/>
            <person name="Ng V."/>
            <person name="Cullen D."/>
            <person name="Martin F."/>
            <person name="Rosso M.-N."/>
            <person name="Henrissat B."/>
            <person name="Hibbett D."/>
            <person name="Martinez A.T."/>
            <person name="Grigoriev I.V."/>
        </authorList>
    </citation>
    <scope>NUCLEOTIDE SEQUENCE</scope>
    <source>
        <strain evidence="4">CIRM-BRFM 674</strain>
    </source>
</reference>
<dbReference type="GO" id="GO:0016616">
    <property type="term" value="F:oxidoreductase activity, acting on the CH-OH group of donors, NAD or NADP as acceptor"/>
    <property type="evidence" value="ECO:0007669"/>
    <property type="project" value="TreeGrafter"/>
</dbReference>
<evidence type="ECO:0000313" key="4">
    <source>
        <dbReference type="EMBL" id="KAF9482243.1"/>
    </source>
</evidence>
<sequence length="335" mass="37162">MPKVVLVTGASGFLASHIIHQLLLHNYHIRATAREGKLEELRQLYKDHPFVEIIQLDNISNGQFAEGALEGVEAVIHTANPLPGRTSPEEVMKSAIDGSLNVLRQGEKYGVQKFVVTGSSHNFLGDPATKGVSYQADHWNAVTKEEASEDSTKAYAGSKKFAELAVWEWAEQHPHVEVTTTPADFASFSTNLNIYNLLTPTGKYPARPAYVDVRDAARAHVGAIEKPTSSGRRRVILASPHGVVFDDLLKLIKRARPELEGRLITSPAPKFAFDRYDVDFGRIEEITGLRKEDFRTLEESFLETIDALLAVEDSWKKAGYSVESVPSIRLEGRMI</sequence>
<dbReference type="PANTHER" id="PTHR10366:SF562">
    <property type="entry name" value="ALDEHYDE REDUCTASE II (AFU_ORTHOLOGUE AFUA_1G11360)"/>
    <property type="match status" value="1"/>
</dbReference>
<dbReference type="Pfam" id="PF01370">
    <property type="entry name" value="Epimerase"/>
    <property type="match status" value="1"/>
</dbReference>
<dbReference type="InterPro" id="IPR036291">
    <property type="entry name" value="NAD(P)-bd_dom_sf"/>
</dbReference>
<organism evidence="4 5">
    <name type="scientific">Pholiota conissans</name>
    <dbReference type="NCBI Taxonomy" id="109636"/>
    <lineage>
        <taxon>Eukaryota</taxon>
        <taxon>Fungi</taxon>
        <taxon>Dikarya</taxon>
        <taxon>Basidiomycota</taxon>
        <taxon>Agaricomycotina</taxon>
        <taxon>Agaricomycetes</taxon>
        <taxon>Agaricomycetidae</taxon>
        <taxon>Agaricales</taxon>
        <taxon>Agaricineae</taxon>
        <taxon>Strophariaceae</taxon>
        <taxon>Pholiota</taxon>
    </lineage>
</organism>
<evidence type="ECO:0000256" key="2">
    <source>
        <dbReference type="ARBA" id="ARBA00023445"/>
    </source>
</evidence>
<dbReference type="Proteomes" id="UP000807469">
    <property type="component" value="Unassembled WGS sequence"/>
</dbReference>
<comment type="caution">
    <text evidence="4">The sequence shown here is derived from an EMBL/GenBank/DDBJ whole genome shotgun (WGS) entry which is preliminary data.</text>
</comment>